<dbReference type="EMBL" id="NEDP02001294">
    <property type="protein sequence ID" value="OWF53655.1"/>
    <property type="molecule type" value="Genomic_DNA"/>
</dbReference>
<accession>A0A210QY51</accession>
<evidence type="ECO:0000313" key="2">
    <source>
        <dbReference type="Proteomes" id="UP000242188"/>
    </source>
</evidence>
<reference evidence="1 2" key="1">
    <citation type="journal article" date="2017" name="Nat. Ecol. Evol.">
        <title>Scallop genome provides insights into evolution of bilaterian karyotype and development.</title>
        <authorList>
            <person name="Wang S."/>
            <person name="Zhang J."/>
            <person name="Jiao W."/>
            <person name="Li J."/>
            <person name="Xun X."/>
            <person name="Sun Y."/>
            <person name="Guo X."/>
            <person name="Huan P."/>
            <person name="Dong B."/>
            <person name="Zhang L."/>
            <person name="Hu X."/>
            <person name="Sun X."/>
            <person name="Wang J."/>
            <person name="Zhao C."/>
            <person name="Wang Y."/>
            <person name="Wang D."/>
            <person name="Huang X."/>
            <person name="Wang R."/>
            <person name="Lv J."/>
            <person name="Li Y."/>
            <person name="Zhang Z."/>
            <person name="Liu B."/>
            <person name="Lu W."/>
            <person name="Hui Y."/>
            <person name="Liang J."/>
            <person name="Zhou Z."/>
            <person name="Hou R."/>
            <person name="Li X."/>
            <person name="Liu Y."/>
            <person name="Li H."/>
            <person name="Ning X."/>
            <person name="Lin Y."/>
            <person name="Zhao L."/>
            <person name="Xing Q."/>
            <person name="Dou J."/>
            <person name="Li Y."/>
            <person name="Mao J."/>
            <person name="Guo H."/>
            <person name="Dou H."/>
            <person name="Li T."/>
            <person name="Mu C."/>
            <person name="Jiang W."/>
            <person name="Fu Q."/>
            <person name="Fu X."/>
            <person name="Miao Y."/>
            <person name="Liu J."/>
            <person name="Yu Q."/>
            <person name="Li R."/>
            <person name="Liao H."/>
            <person name="Li X."/>
            <person name="Kong Y."/>
            <person name="Jiang Z."/>
            <person name="Chourrout D."/>
            <person name="Li R."/>
            <person name="Bao Z."/>
        </authorList>
    </citation>
    <scope>NUCLEOTIDE SEQUENCE [LARGE SCALE GENOMIC DNA]</scope>
    <source>
        <strain evidence="1 2">PY_sf001</strain>
    </source>
</reference>
<dbReference type="AlphaFoldDB" id="A0A210QY51"/>
<dbReference type="Proteomes" id="UP000242188">
    <property type="component" value="Unassembled WGS sequence"/>
</dbReference>
<evidence type="ECO:0000313" key="1">
    <source>
        <dbReference type="EMBL" id="OWF53655.1"/>
    </source>
</evidence>
<proteinExistence type="predicted"/>
<dbReference type="OrthoDB" id="9974479at2759"/>
<keyword evidence="2" id="KW-1185">Reference proteome</keyword>
<comment type="caution">
    <text evidence="1">The sequence shown here is derived from an EMBL/GenBank/DDBJ whole genome shotgun (WGS) entry which is preliminary data.</text>
</comment>
<gene>
    <name evidence="1" type="ORF">KP79_PYT25464</name>
</gene>
<protein>
    <recommendedName>
        <fullName evidence="3">MULE transposase domain-containing protein</fullName>
    </recommendedName>
</protein>
<organism evidence="1 2">
    <name type="scientific">Mizuhopecten yessoensis</name>
    <name type="common">Japanese scallop</name>
    <name type="synonym">Patinopecten yessoensis</name>
    <dbReference type="NCBI Taxonomy" id="6573"/>
    <lineage>
        <taxon>Eukaryota</taxon>
        <taxon>Metazoa</taxon>
        <taxon>Spiralia</taxon>
        <taxon>Lophotrochozoa</taxon>
        <taxon>Mollusca</taxon>
        <taxon>Bivalvia</taxon>
        <taxon>Autobranchia</taxon>
        <taxon>Pteriomorphia</taxon>
        <taxon>Pectinida</taxon>
        <taxon>Pectinoidea</taxon>
        <taxon>Pectinidae</taxon>
        <taxon>Mizuhopecten</taxon>
    </lineage>
</organism>
<name>A0A210QY51_MIZYE</name>
<evidence type="ECO:0008006" key="3">
    <source>
        <dbReference type="Google" id="ProtNLM"/>
    </source>
</evidence>
<sequence>MSQITNHCVESISPIPSIFDEELNQLRDNDWDDTSKVVVQRLPIFYTVESSLYRACRKQTPPLPKTLTDITLDGRWTETSTSKPYLLFDDGKQNNRMIAFATSENLAELATSDVFFSDGTFYTCPTMFHQIYSNHVQIEGIVTPVVYVLLPGKSLAIYNRFLTLLQEHMTTIWKLGTEN</sequence>